<dbReference type="InterPro" id="IPR011737">
    <property type="entry name" value="CHP02206_TP0381"/>
</dbReference>
<dbReference type="Proteomes" id="UP000317638">
    <property type="component" value="Unassembled WGS sequence"/>
</dbReference>
<name>A0A553JXB0_9ACTN</name>
<feature type="transmembrane region" description="Helical" evidence="1">
    <location>
        <begin position="74"/>
        <end position="97"/>
    </location>
</feature>
<keyword evidence="1" id="KW-1133">Transmembrane helix</keyword>
<dbReference type="NCBIfam" id="TIGR02206">
    <property type="entry name" value="intg_mem_TP0381"/>
    <property type="match status" value="1"/>
</dbReference>
<keyword evidence="1" id="KW-0472">Membrane</keyword>
<keyword evidence="3" id="KW-1185">Reference proteome</keyword>
<proteinExistence type="predicted"/>
<feature type="transmembrane region" description="Helical" evidence="1">
    <location>
        <begin position="164"/>
        <end position="186"/>
    </location>
</feature>
<dbReference type="EMBL" id="VKKG01000006">
    <property type="protein sequence ID" value="TRY17099.1"/>
    <property type="molecule type" value="Genomic_DNA"/>
</dbReference>
<feature type="transmembrane region" description="Helical" evidence="1">
    <location>
        <begin position="135"/>
        <end position="155"/>
    </location>
</feature>
<accession>A0A553JXB0</accession>
<feature type="transmembrane region" description="Helical" evidence="1">
    <location>
        <begin position="104"/>
        <end position="123"/>
    </location>
</feature>
<feature type="transmembrane region" description="Helical" evidence="1">
    <location>
        <begin position="50"/>
        <end position="68"/>
    </location>
</feature>
<feature type="transmembrane region" description="Helical" evidence="1">
    <location>
        <begin position="19"/>
        <end position="38"/>
    </location>
</feature>
<dbReference type="RefSeq" id="WP_143939242.1">
    <property type="nucleotide sequence ID" value="NZ_VKKG01000006.1"/>
</dbReference>
<dbReference type="AlphaFoldDB" id="A0A553JXB0"/>
<protein>
    <submittedName>
        <fullName evidence="2">TIGR02206 family membrane protein</fullName>
    </submittedName>
</protein>
<reference evidence="2 3" key="1">
    <citation type="submission" date="2019-07" db="EMBL/GenBank/DDBJ databases">
        <authorList>
            <person name="Zhou L.-Y."/>
        </authorList>
    </citation>
    <scope>NUCLEOTIDE SEQUENCE [LARGE SCALE GENOMIC DNA]</scope>
    <source>
        <strain evidence="2 3">YIM 101269</strain>
    </source>
</reference>
<dbReference type="Pfam" id="PF14808">
    <property type="entry name" value="TMEM164"/>
    <property type="match status" value="1"/>
</dbReference>
<sequence length="250" mass="28050">MQDLFAATWSGEPFRLFSWQHLTMLAVIFGLAVGSVLWGRRLGEDDRRRVRITLAAVMSANIVGWQVWNLATGLWTVELMLPLHLCSVMGVVTVFAVLTRSTTLVNLSWLLGVGGALQALLTPEVAPFGFPHYRVWQSALAHGLLVIVPTWLVFVEQIRPTFMWVLRCLGILHLYALVVFVINWAIGSNYLYVNGKPAFATVLDLLPPWPTYLVVLEVLVVCLITLAWLGGRRWRDEERVDAWGAEPTTA</sequence>
<evidence type="ECO:0000313" key="3">
    <source>
        <dbReference type="Proteomes" id="UP000317638"/>
    </source>
</evidence>
<gene>
    <name evidence="2" type="ORF">FOJ82_14735</name>
</gene>
<comment type="caution">
    <text evidence="2">The sequence shown here is derived from an EMBL/GenBank/DDBJ whole genome shotgun (WGS) entry which is preliminary data.</text>
</comment>
<organism evidence="2 3">
    <name type="scientific">Tessaracoccus rhinocerotis</name>
    <dbReference type="NCBI Taxonomy" id="1689449"/>
    <lineage>
        <taxon>Bacteria</taxon>
        <taxon>Bacillati</taxon>
        <taxon>Actinomycetota</taxon>
        <taxon>Actinomycetes</taxon>
        <taxon>Propionibacteriales</taxon>
        <taxon>Propionibacteriaceae</taxon>
        <taxon>Tessaracoccus</taxon>
    </lineage>
</organism>
<dbReference type="OrthoDB" id="9813172at2"/>
<feature type="transmembrane region" description="Helical" evidence="1">
    <location>
        <begin position="209"/>
        <end position="229"/>
    </location>
</feature>
<keyword evidence="1" id="KW-0812">Transmembrane</keyword>
<evidence type="ECO:0000313" key="2">
    <source>
        <dbReference type="EMBL" id="TRY17099.1"/>
    </source>
</evidence>
<evidence type="ECO:0000256" key="1">
    <source>
        <dbReference type="SAM" id="Phobius"/>
    </source>
</evidence>